<organism evidence="2 3">
    <name type="scientific">Polymorphospora rubra</name>
    <dbReference type="NCBI Taxonomy" id="338584"/>
    <lineage>
        <taxon>Bacteria</taxon>
        <taxon>Bacillati</taxon>
        <taxon>Actinomycetota</taxon>
        <taxon>Actinomycetes</taxon>
        <taxon>Micromonosporales</taxon>
        <taxon>Micromonosporaceae</taxon>
        <taxon>Polymorphospora</taxon>
    </lineage>
</organism>
<sequence length="134" mass="14304">MPSLLDGIRVPAPAGRPRTRPDAVAADRAYSSRANRAHLRRRRITAVIPEKTDQQASRKRKGVGRRTARSLRPAALQEAHHRRTLLPEGAGLPGVCRQDVADPVANCLVCCAAHWAAAAATGIVGSTNHAASRP</sequence>
<accession>A0A810N9K1</accession>
<evidence type="ECO:0008006" key="4">
    <source>
        <dbReference type="Google" id="ProtNLM"/>
    </source>
</evidence>
<feature type="region of interest" description="Disordered" evidence="1">
    <location>
        <begin position="1"/>
        <end position="29"/>
    </location>
</feature>
<feature type="compositionally biased region" description="Basic residues" evidence="1">
    <location>
        <begin position="57"/>
        <end position="69"/>
    </location>
</feature>
<dbReference type="KEGG" id="pry:Prubr_50660"/>
<protein>
    <recommendedName>
        <fullName evidence="4">Transposase</fullName>
    </recommendedName>
</protein>
<keyword evidence="3" id="KW-1185">Reference proteome</keyword>
<evidence type="ECO:0000313" key="2">
    <source>
        <dbReference type="EMBL" id="BCJ68045.1"/>
    </source>
</evidence>
<dbReference type="AlphaFoldDB" id="A0A810N9K1"/>
<dbReference type="EMBL" id="AP023359">
    <property type="protein sequence ID" value="BCJ68045.1"/>
    <property type="molecule type" value="Genomic_DNA"/>
</dbReference>
<dbReference type="Proteomes" id="UP000680866">
    <property type="component" value="Chromosome"/>
</dbReference>
<proteinExistence type="predicted"/>
<name>A0A810N9K1_9ACTN</name>
<gene>
    <name evidence="2" type="ORF">Prubr_50660</name>
</gene>
<feature type="region of interest" description="Disordered" evidence="1">
    <location>
        <begin position="49"/>
        <end position="82"/>
    </location>
</feature>
<evidence type="ECO:0000256" key="1">
    <source>
        <dbReference type="SAM" id="MobiDB-lite"/>
    </source>
</evidence>
<evidence type="ECO:0000313" key="3">
    <source>
        <dbReference type="Proteomes" id="UP000680866"/>
    </source>
</evidence>
<reference evidence="2" key="1">
    <citation type="submission" date="2020-08" db="EMBL/GenBank/DDBJ databases">
        <title>Whole genome shotgun sequence of Polymorphospora rubra NBRC 101157.</title>
        <authorList>
            <person name="Komaki H."/>
            <person name="Tamura T."/>
        </authorList>
    </citation>
    <scope>NUCLEOTIDE SEQUENCE</scope>
    <source>
        <strain evidence="2">NBRC 101157</strain>
    </source>
</reference>